<gene>
    <name evidence="1" type="ORF">Agabi119p4_9647</name>
</gene>
<comment type="caution">
    <text evidence="1">The sequence shown here is derived from an EMBL/GenBank/DDBJ whole genome shotgun (WGS) entry which is preliminary data.</text>
</comment>
<dbReference type="PANTHER" id="PTHR34072">
    <property type="entry name" value="ENZYMATIC POLYPROTEIN-RELATED"/>
    <property type="match status" value="1"/>
</dbReference>
<evidence type="ECO:0008006" key="3">
    <source>
        <dbReference type="Google" id="ProtNLM"/>
    </source>
</evidence>
<organism evidence="1 2">
    <name type="scientific">Agaricus bisporus var. burnettii</name>
    <dbReference type="NCBI Taxonomy" id="192524"/>
    <lineage>
        <taxon>Eukaryota</taxon>
        <taxon>Fungi</taxon>
        <taxon>Dikarya</taxon>
        <taxon>Basidiomycota</taxon>
        <taxon>Agaricomycotina</taxon>
        <taxon>Agaricomycetes</taxon>
        <taxon>Agaricomycetidae</taxon>
        <taxon>Agaricales</taxon>
        <taxon>Agaricineae</taxon>
        <taxon>Agaricaceae</taxon>
        <taxon>Agaricus</taxon>
    </lineage>
</organism>
<proteinExistence type="predicted"/>
<dbReference type="Proteomes" id="UP000629468">
    <property type="component" value="Unassembled WGS sequence"/>
</dbReference>
<name>A0A8H7C457_AGABI</name>
<dbReference type="EMBL" id="JABXXO010000013">
    <property type="protein sequence ID" value="KAF7761655.1"/>
    <property type="molecule type" value="Genomic_DNA"/>
</dbReference>
<dbReference type="Gene3D" id="1.10.340.70">
    <property type="match status" value="1"/>
</dbReference>
<reference evidence="1 2" key="1">
    <citation type="journal article" name="Sci. Rep.">
        <title>Telomere-to-telomere assembled and centromere annotated genomes of the two main subspecies of the button mushroom Agaricus bisporus reveal especially polymorphic chromosome ends.</title>
        <authorList>
            <person name="Sonnenberg A.S.M."/>
            <person name="Sedaghat-Telgerd N."/>
            <person name="Lavrijssen B."/>
            <person name="Ohm R.A."/>
            <person name="Hendrickx P.M."/>
            <person name="Scholtmeijer K."/>
            <person name="Baars J.J.P."/>
            <person name="van Peer A."/>
        </authorList>
    </citation>
    <scope>NUCLEOTIDE SEQUENCE [LARGE SCALE GENOMIC DNA]</scope>
    <source>
        <strain evidence="1 2">H119_p4</strain>
    </source>
</reference>
<dbReference type="InterPro" id="IPR043128">
    <property type="entry name" value="Rev_trsase/Diguanyl_cyclase"/>
</dbReference>
<sequence length="420" mass="45999">MDPDKVDSLVNWKAPTNRALLTGFLGVAGYLADNMDSVCVPMGHLHAIASPTAPFRWDATAQRAFNEVKDKAMTIRDVYLKPLDYSEHGERVNLITDGCATGIGGIVSQVVYDSTKLSCSRDRDAGRSRDNDENLSPRQARWLEKMSGFDFAVEYVPGSENVLSDALSRIYSNDSPVTVRAPSEYTDYDDNEAERSLISKRIPVLAGAEGASSFTGAIEVNENRVHRRGRPKQTVERADTGRPETADEFAARMKGLVKIIGPKRRGIDAGSEKERLTIKLPARRVDNNVSLNGSSASAAQGAIECNDMMSHGEAGISPEEDPSLFAMVESDSGIDVTACVQGQYSTDIMFRPIIQSPADFRDFVYENGLLTRRIGDAHVLCVPNITVNDKSIREIIISEAHSLLAHLGARKTLDYLRAQC</sequence>
<dbReference type="SUPFAM" id="SSF56672">
    <property type="entry name" value="DNA/RNA polymerases"/>
    <property type="match status" value="1"/>
</dbReference>
<protein>
    <recommendedName>
        <fullName evidence="3">Reverse transcriptase/retrotransposon-derived protein RNase H-like domain-containing protein</fullName>
    </recommendedName>
</protein>
<evidence type="ECO:0000313" key="2">
    <source>
        <dbReference type="Proteomes" id="UP000629468"/>
    </source>
</evidence>
<evidence type="ECO:0000313" key="1">
    <source>
        <dbReference type="EMBL" id="KAF7761655.1"/>
    </source>
</evidence>
<accession>A0A8H7C457</accession>
<dbReference type="InterPro" id="IPR043502">
    <property type="entry name" value="DNA/RNA_pol_sf"/>
</dbReference>
<dbReference type="Gene3D" id="3.30.70.270">
    <property type="match status" value="1"/>
</dbReference>
<dbReference type="AlphaFoldDB" id="A0A8H7C457"/>